<feature type="compositionally biased region" description="Polar residues" evidence="6">
    <location>
        <begin position="748"/>
        <end position="760"/>
    </location>
</feature>
<proteinExistence type="inferred from homology"/>
<protein>
    <submittedName>
        <fullName evidence="9">Uncharacterized protein</fullName>
    </submittedName>
</protein>
<evidence type="ECO:0000256" key="3">
    <source>
        <dbReference type="ARBA" id="ARBA00022722"/>
    </source>
</evidence>
<dbReference type="InterPro" id="IPR027073">
    <property type="entry name" value="5_3_exoribonuclease"/>
</dbReference>
<keyword evidence="5" id="KW-0269">Exonuclease</keyword>
<dbReference type="Proteomes" id="UP001206925">
    <property type="component" value="Unassembled WGS sequence"/>
</dbReference>
<evidence type="ECO:0000256" key="6">
    <source>
        <dbReference type="SAM" id="MobiDB-lite"/>
    </source>
</evidence>
<feature type="region of interest" description="Disordered" evidence="6">
    <location>
        <begin position="36"/>
        <end position="59"/>
    </location>
</feature>
<dbReference type="PANTHER" id="PTHR12341:SF62">
    <property type="entry name" value="5'-3' EXORIBONUCLEASE 3-LIKE"/>
    <property type="match status" value="1"/>
</dbReference>
<organism evidence="9 10">
    <name type="scientific">Ambrosia artemisiifolia</name>
    <name type="common">Common ragweed</name>
    <dbReference type="NCBI Taxonomy" id="4212"/>
    <lineage>
        <taxon>Eukaryota</taxon>
        <taxon>Viridiplantae</taxon>
        <taxon>Streptophyta</taxon>
        <taxon>Embryophyta</taxon>
        <taxon>Tracheophyta</taxon>
        <taxon>Spermatophyta</taxon>
        <taxon>Magnoliopsida</taxon>
        <taxon>eudicotyledons</taxon>
        <taxon>Gunneridae</taxon>
        <taxon>Pentapetalae</taxon>
        <taxon>asterids</taxon>
        <taxon>campanulids</taxon>
        <taxon>Asterales</taxon>
        <taxon>Asteraceae</taxon>
        <taxon>Asteroideae</taxon>
        <taxon>Heliantheae alliance</taxon>
        <taxon>Heliantheae</taxon>
        <taxon>Ambrosia</taxon>
    </lineage>
</organism>
<feature type="compositionally biased region" description="Low complexity" evidence="6">
    <location>
        <begin position="761"/>
        <end position="775"/>
    </location>
</feature>
<evidence type="ECO:0000256" key="2">
    <source>
        <dbReference type="ARBA" id="ARBA00022664"/>
    </source>
</evidence>
<evidence type="ECO:0000259" key="8">
    <source>
        <dbReference type="Pfam" id="PF17846"/>
    </source>
</evidence>
<dbReference type="FunFam" id="1.25.40.1050:FF:000002">
    <property type="entry name" value="5'-3' exoribonuclease"/>
    <property type="match status" value="1"/>
</dbReference>
<dbReference type="Gene3D" id="3.40.50.12390">
    <property type="match status" value="2"/>
</dbReference>
<evidence type="ECO:0000259" key="7">
    <source>
        <dbReference type="Pfam" id="PF03159"/>
    </source>
</evidence>
<evidence type="ECO:0000256" key="1">
    <source>
        <dbReference type="ARBA" id="ARBA00006994"/>
    </source>
</evidence>
<dbReference type="AlphaFoldDB" id="A0AAD5GGQ1"/>
<evidence type="ECO:0000256" key="4">
    <source>
        <dbReference type="ARBA" id="ARBA00022801"/>
    </source>
</evidence>
<dbReference type="GO" id="GO:0003723">
    <property type="term" value="F:RNA binding"/>
    <property type="evidence" value="ECO:0007669"/>
    <property type="project" value="TreeGrafter"/>
</dbReference>
<feature type="compositionally biased region" description="Basic and acidic residues" evidence="6">
    <location>
        <begin position="47"/>
        <end position="59"/>
    </location>
</feature>
<gene>
    <name evidence="9" type="ORF">M8C21_021003</name>
</gene>
<dbReference type="GO" id="GO:0005634">
    <property type="term" value="C:nucleus"/>
    <property type="evidence" value="ECO:0007669"/>
    <property type="project" value="TreeGrafter"/>
</dbReference>
<evidence type="ECO:0000313" key="9">
    <source>
        <dbReference type="EMBL" id="KAI7739258.1"/>
    </source>
</evidence>
<feature type="domain" description="Xrn1 helical" evidence="8">
    <location>
        <begin position="237"/>
        <end position="655"/>
    </location>
</feature>
<dbReference type="Gene3D" id="1.25.40.1050">
    <property type="match status" value="1"/>
</dbReference>
<keyword evidence="3" id="KW-0540">Nuclease</keyword>
<feature type="compositionally biased region" description="Polar residues" evidence="6">
    <location>
        <begin position="713"/>
        <end position="728"/>
    </location>
</feature>
<dbReference type="GO" id="GO:0004534">
    <property type="term" value="F:5'-3' RNA exonuclease activity"/>
    <property type="evidence" value="ECO:0007669"/>
    <property type="project" value="TreeGrafter"/>
</dbReference>
<keyword evidence="2" id="KW-0507">mRNA processing</keyword>
<dbReference type="PANTHER" id="PTHR12341">
    <property type="entry name" value="5'-&gt;3' EXORIBONUCLEASE"/>
    <property type="match status" value="1"/>
</dbReference>
<comment type="similarity">
    <text evidence="1">Belongs to the 5'-3' exonuclease family. XRN2/RAT1 subfamily.</text>
</comment>
<accession>A0AAD5GGQ1</accession>
<keyword evidence="10" id="KW-1185">Reference proteome</keyword>
<dbReference type="GO" id="GO:0006397">
    <property type="term" value="P:mRNA processing"/>
    <property type="evidence" value="ECO:0007669"/>
    <property type="project" value="UniProtKB-KW"/>
</dbReference>
<dbReference type="Pfam" id="PF03159">
    <property type="entry name" value="XRN_N"/>
    <property type="match status" value="1"/>
</dbReference>
<dbReference type="InterPro" id="IPR004859">
    <property type="entry name" value="Xrn1_N"/>
</dbReference>
<feature type="region of interest" description="Disordered" evidence="6">
    <location>
        <begin position="702"/>
        <end position="804"/>
    </location>
</feature>
<evidence type="ECO:0000256" key="5">
    <source>
        <dbReference type="ARBA" id="ARBA00022839"/>
    </source>
</evidence>
<sequence>MGVPSFYRWLVTRYPKIVVNAVENMEEYDGNGVAPRAKMNQQRTRRFRDAKDRQTLEEEEDRLRRQYKIEGKDVFPKVESEVADPNVVTPGTEFMYDLSTQLQTYIRLRIANHPAWRSLRVILSDASSPGEGEHKIMLFIRLQRTCQGYDPNTRHVLYGHNVLAEPTDATQTSKAKLDMSRGLEDAAEQISSLDISEAGKKKSMMEKPHQFLHIWILREYLKLDLNITEIPEKFVPDVERLIDDFIFICFFAGNDFLPHMPTLEIHEGAIDLLMHVYTEEFKNLGGYLVDVQRINDRKGRYIKLDRVEKFILAVGTYEDRIFKKRSATHDCKTRLILSNIQAADGQVVMRSDYDEKGLTMIEENTKMLKEQLKSYTRDLSDVIKTGLITDLVKFGSPGWKERYYKCKFSAETEEDMEKMRKIVVEKYAQGLCWVLLYYFSDVPSWTWFYPYHYGPFASDLQGVSSTKVVFSKGSPFKPFDQLMVVLPPTSAHALPTPYQALMTDEESSILDFYPSDFETDTDGKRFLWQGVCKLPFIDEDRLLSATKEIEKELSADEAKRNMENLDQLYVHSSEAFASRIISFFNDVEFCKQNNSIKIDTGLSGNINGFVRPNLESMKEPDVLCVYYELPSFSAHIPFVLAGSTIPETDVSEADIEERKLWHDIYNYYYRRYNRFFNRTEGYCPNVIIKGGGSGWNARGRGKVHYSPHGSGNGSYHDTTRTLNDQTRGGQPWWWNTHGRGTARGDASSYCSSTNHPARTNSSSDKFWSTDSSSSSYDHKANRWGETQSRQGRGDANVGSWRRSN</sequence>
<dbReference type="EMBL" id="JAMZMK010008648">
    <property type="protein sequence ID" value="KAI7739258.1"/>
    <property type="molecule type" value="Genomic_DNA"/>
</dbReference>
<dbReference type="Pfam" id="PF17846">
    <property type="entry name" value="XRN_M"/>
    <property type="match status" value="1"/>
</dbReference>
<comment type="caution">
    <text evidence="9">The sequence shown here is derived from an EMBL/GenBank/DDBJ whole genome shotgun (WGS) entry which is preliminary data.</text>
</comment>
<dbReference type="GO" id="GO:0000956">
    <property type="term" value="P:nuclear-transcribed mRNA catabolic process"/>
    <property type="evidence" value="ECO:0007669"/>
    <property type="project" value="TreeGrafter"/>
</dbReference>
<keyword evidence="4" id="KW-0378">Hydrolase</keyword>
<evidence type="ECO:0000313" key="10">
    <source>
        <dbReference type="Proteomes" id="UP001206925"/>
    </source>
</evidence>
<feature type="domain" description="Xrn1 N-terminal" evidence="7">
    <location>
        <begin position="32"/>
        <end position="160"/>
    </location>
</feature>
<reference evidence="9" key="1">
    <citation type="submission" date="2022-06" db="EMBL/GenBank/DDBJ databases">
        <title>Uncovering the hologenomic basis of an extraordinary plant invasion.</title>
        <authorList>
            <person name="Bieker V.C."/>
            <person name="Martin M.D."/>
            <person name="Gilbert T."/>
            <person name="Hodgins K."/>
            <person name="Battlay P."/>
            <person name="Petersen B."/>
            <person name="Wilson J."/>
        </authorList>
    </citation>
    <scope>NUCLEOTIDE SEQUENCE</scope>
    <source>
        <strain evidence="9">AA19_3_7</strain>
        <tissue evidence="9">Leaf</tissue>
    </source>
</reference>
<dbReference type="CDD" id="cd18673">
    <property type="entry name" value="PIN_XRN1-2-like"/>
    <property type="match status" value="1"/>
</dbReference>
<name>A0AAD5GGQ1_AMBAR</name>
<dbReference type="InterPro" id="IPR041412">
    <property type="entry name" value="Xrn1_helical"/>
</dbReference>